<protein>
    <recommendedName>
        <fullName evidence="3">AG2 protein</fullName>
    </recommendedName>
</protein>
<evidence type="ECO:0000313" key="2">
    <source>
        <dbReference type="EMBL" id="WTS14888.1"/>
    </source>
</evidence>
<dbReference type="EMBL" id="CP108195">
    <property type="protein sequence ID" value="WTS14888.1"/>
    <property type="molecule type" value="Genomic_DNA"/>
</dbReference>
<organism evidence="2">
    <name type="scientific">Streptomyces sp. NBC_00119</name>
    <dbReference type="NCBI Taxonomy" id="2975659"/>
    <lineage>
        <taxon>Bacteria</taxon>
        <taxon>Bacillati</taxon>
        <taxon>Actinomycetota</taxon>
        <taxon>Actinomycetes</taxon>
        <taxon>Kitasatosporales</taxon>
        <taxon>Streptomycetaceae</taxon>
        <taxon>Streptomyces</taxon>
    </lineage>
</organism>
<sequence length="783" mass="85386">MDLDMLRFGNFSQLGEAITDWEQMTKKLLTLKNDAEQNLKKKADGASWAGVNATVSREFIDKTAGEYGDAHTQAETITNILSDTHGELKDFRTQLNEAIEGGRKNSLSVTDTGNGTFRVQGPPPLVGQGPPVPEPPAGALESLKTQIEGILTKAAESDRTAAEALRLIVDQAKYGFSGVSYENRDEAAEAIKKADEISRILKKDPDDISNTELNSLNTALAKYKNDPLFAEKIATDVGAKRVMQFYAEAADDSQFAVNPRSRQGLSDEQKQRMRLLGGLEKQLGTTLATASHSDSDAMQKWKSDVIANGGTNVRPNGQNPVYGFQVMSNFMRNGTFDKDFMHDYGTELIDYEKKHKSDEYAGLQRHKTREDVLPWDKTSGYERLHYGASNDAGTDPMTGFMEGLGHNAEASTEFFNEGKNFDYLTEEREWPKDYAETGAKTIAGYDSLGHALESATTGAAYDTHPPELHRDADTAKVAESVVQRYGQDAEYKDDKQTGLSGAQLMQKQQGIGDSLGKIGSAYIDDINWAMNGGGDKSLYAMDNGERSSLSERAHFNEGNFDVTKFISAVGQDPDGYASLGTAQQVYTTSLTDAHPPTIEADGDVNSTQAETSIRTGAEVQGVLDKSRVEEVKAEGVEADKKYNDAVDARIERDKVISGVVTGGFFSLVPEPATGLAATVVPIASGQAEGVTGALIEHNLDQYAEAHHRDNSEKSHADGNDIFASGNKASWQPGYSLLERADESDKWPRDKYQDLNEALIRAQNLGYTRGSQNQENVGQLPTPQ</sequence>
<name>A0AAU1UD80_9ACTN</name>
<evidence type="ECO:0000256" key="1">
    <source>
        <dbReference type="SAM" id="MobiDB-lite"/>
    </source>
</evidence>
<feature type="region of interest" description="Disordered" evidence="1">
    <location>
        <begin position="764"/>
        <end position="783"/>
    </location>
</feature>
<reference evidence="2" key="1">
    <citation type="submission" date="2022-10" db="EMBL/GenBank/DDBJ databases">
        <title>The complete genomes of actinobacterial strains from the NBC collection.</title>
        <authorList>
            <person name="Joergensen T.S."/>
            <person name="Alvarez Arevalo M."/>
            <person name="Sterndorff E.B."/>
            <person name="Faurdal D."/>
            <person name="Vuksanovic O."/>
            <person name="Mourched A.-S."/>
            <person name="Charusanti P."/>
            <person name="Shaw S."/>
            <person name="Blin K."/>
            <person name="Weber T."/>
        </authorList>
    </citation>
    <scope>NUCLEOTIDE SEQUENCE</scope>
    <source>
        <strain evidence="2">NBC_00119</strain>
    </source>
</reference>
<evidence type="ECO:0008006" key="3">
    <source>
        <dbReference type="Google" id="ProtNLM"/>
    </source>
</evidence>
<gene>
    <name evidence="2" type="ORF">OHU69_29905</name>
</gene>
<accession>A0AAU1UD80</accession>
<dbReference type="AlphaFoldDB" id="A0AAU1UD80"/>
<proteinExistence type="predicted"/>